<name>A0A1D1W8D1_RAMVA</name>
<proteinExistence type="predicted"/>
<dbReference type="AlphaFoldDB" id="A0A1D1W8D1"/>
<dbReference type="Proteomes" id="UP000186922">
    <property type="component" value="Unassembled WGS sequence"/>
</dbReference>
<comment type="caution">
    <text evidence="1">The sequence shown here is derived from an EMBL/GenBank/DDBJ whole genome shotgun (WGS) entry which is preliminary data.</text>
</comment>
<keyword evidence="2" id="KW-1185">Reference proteome</keyword>
<protein>
    <submittedName>
        <fullName evidence="1">Uncharacterized protein</fullName>
    </submittedName>
</protein>
<evidence type="ECO:0000313" key="1">
    <source>
        <dbReference type="EMBL" id="GAV09642.1"/>
    </source>
</evidence>
<gene>
    <name evidence="1" type="primary">RvY_19146-1</name>
    <name evidence="1" type="synonym">RvY_19146.1</name>
    <name evidence="1" type="ORF">RvY_19146</name>
</gene>
<dbReference type="EMBL" id="BDGG01000024">
    <property type="protein sequence ID" value="GAV09642.1"/>
    <property type="molecule type" value="Genomic_DNA"/>
</dbReference>
<sequence length="71" mass="8122">MSQFNHPPKSPKSQFSTPLGLRYVPERHFFKMATSRKDTLEMDIVGMKKANEDAQLVFAREALIPDLVLIC</sequence>
<organism evidence="1 2">
    <name type="scientific">Ramazzottius varieornatus</name>
    <name type="common">Water bear</name>
    <name type="synonym">Tardigrade</name>
    <dbReference type="NCBI Taxonomy" id="947166"/>
    <lineage>
        <taxon>Eukaryota</taxon>
        <taxon>Metazoa</taxon>
        <taxon>Ecdysozoa</taxon>
        <taxon>Tardigrada</taxon>
        <taxon>Eutardigrada</taxon>
        <taxon>Parachela</taxon>
        <taxon>Hypsibioidea</taxon>
        <taxon>Ramazzottiidae</taxon>
        <taxon>Ramazzottius</taxon>
    </lineage>
</organism>
<evidence type="ECO:0000313" key="2">
    <source>
        <dbReference type="Proteomes" id="UP000186922"/>
    </source>
</evidence>
<accession>A0A1D1W8D1</accession>
<reference evidence="1 2" key="1">
    <citation type="journal article" date="2016" name="Nat. Commun.">
        <title>Extremotolerant tardigrade genome and improved radiotolerance of human cultured cells by tardigrade-unique protein.</title>
        <authorList>
            <person name="Hashimoto T."/>
            <person name="Horikawa D.D."/>
            <person name="Saito Y."/>
            <person name="Kuwahara H."/>
            <person name="Kozuka-Hata H."/>
            <person name="Shin-I T."/>
            <person name="Minakuchi Y."/>
            <person name="Ohishi K."/>
            <person name="Motoyama A."/>
            <person name="Aizu T."/>
            <person name="Enomoto A."/>
            <person name="Kondo K."/>
            <person name="Tanaka S."/>
            <person name="Hara Y."/>
            <person name="Koshikawa S."/>
            <person name="Sagara H."/>
            <person name="Miura T."/>
            <person name="Yokobori S."/>
            <person name="Miyagawa K."/>
            <person name="Suzuki Y."/>
            <person name="Kubo T."/>
            <person name="Oyama M."/>
            <person name="Kohara Y."/>
            <person name="Fujiyama A."/>
            <person name="Arakawa K."/>
            <person name="Katayama T."/>
            <person name="Toyoda A."/>
            <person name="Kunieda T."/>
        </authorList>
    </citation>
    <scope>NUCLEOTIDE SEQUENCE [LARGE SCALE GENOMIC DNA]</scope>
    <source>
        <strain evidence="1 2">YOKOZUNA-1</strain>
    </source>
</reference>